<gene>
    <name evidence="4" type="ORF">SVA_3217</name>
</gene>
<feature type="domain" description="Heavy metal binding" evidence="3">
    <location>
        <begin position="432"/>
        <end position="455"/>
    </location>
</feature>
<evidence type="ECO:0000259" key="2">
    <source>
        <dbReference type="Pfam" id="PF01370"/>
    </source>
</evidence>
<dbReference type="SUPFAM" id="SSF51735">
    <property type="entry name" value="NAD(P)-binding Rossmann-fold domains"/>
    <property type="match status" value="1"/>
</dbReference>
<dbReference type="RefSeq" id="WP_096462127.1">
    <property type="nucleotide sequence ID" value="NZ_AP014936.1"/>
</dbReference>
<evidence type="ECO:0000259" key="3">
    <source>
        <dbReference type="Pfam" id="PF19335"/>
    </source>
</evidence>
<dbReference type="InterPro" id="IPR036291">
    <property type="entry name" value="NAD(P)-bd_dom_sf"/>
</dbReference>
<accession>A0A1C7AEY8</accession>
<dbReference type="AlphaFoldDB" id="A0A1C7AEY8"/>
<feature type="domain" description="Heavy metal binding" evidence="3">
    <location>
        <begin position="397"/>
        <end position="416"/>
    </location>
</feature>
<name>A0A1C7AEY8_9GAMM</name>
<evidence type="ECO:0000313" key="4">
    <source>
        <dbReference type="EMBL" id="BAU49765.1"/>
    </source>
</evidence>
<dbReference type="Pfam" id="PF19335">
    <property type="entry name" value="HMBD"/>
    <property type="match status" value="2"/>
</dbReference>
<dbReference type="OrthoDB" id="9801056at2"/>
<dbReference type="EMBL" id="AP014936">
    <property type="protein sequence ID" value="BAU49765.1"/>
    <property type="molecule type" value="Genomic_DNA"/>
</dbReference>
<feature type="compositionally biased region" description="Low complexity" evidence="1">
    <location>
        <begin position="372"/>
        <end position="385"/>
    </location>
</feature>
<sequence length="465" mass="50985">MNAERSILLVTGSNGRIGAAVVQRLTGRYSNVVGFDRQAPTPPPPGCERIPVDISSDDAVREALHVLREHHGTRIASVVHLAAYYDFLGKPSAKYDQITVEGTRRLLRGLREGFEVEQFIFSSTMLVHKPGEPGEFINEDWPIGPTWAYPESKVRTEALIREERDGIPAVILRLAGVYDDVCHSPPLAHQIQRIYEGQLAGRLYSGETSHGQAFVHLDDVVDAIEQAIERRAQLPPETAILIGEPETLSYDELQHTFMRLLHKKSTETQSVPGLIAKLGAWAQDLLPGKEQFIKPWMIDRANDHYALDIARARTLLGWAPRRSLRQTLPRMVAALEADPIGWYREHGLEPPSSLKKAVEREKKAAAKKAAAHEPAPAAAHAHGSEAAGLPEGRLVHICPMHPEVAQATPGNCPRCGLGLEPEALPAGALACTCPMHPEVASHEPGRCPQCGMSLELRQVPGEAHV</sequence>
<dbReference type="InterPro" id="IPR001509">
    <property type="entry name" value="Epimerase_deHydtase"/>
</dbReference>
<dbReference type="Gene3D" id="3.40.50.720">
    <property type="entry name" value="NAD(P)-binding Rossmann-like Domain"/>
    <property type="match status" value="1"/>
</dbReference>
<dbReference type="InterPro" id="IPR045800">
    <property type="entry name" value="HMBD"/>
</dbReference>
<keyword evidence="5" id="KW-1185">Reference proteome</keyword>
<protein>
    <submittedName>
        <fullName evidence="4">Vitamin K epoxide reductase</fullName>
    </submittedName>
</protein>
<dbReference type="Pfam" id="PF01370">
    <property type="entry name" value="Epimerase"/>
    <property type="match status" value="1"/>
</dbReference>
<organism evidence="4 5">
    <name type="scientific">Sulfurifustis variabilis</name>
    <dbReference type="NCBI Taxonomy" id="1675686"/>
    <lineage>
        <taxon>Bacteria</taxon>
        <taxon>Pseudomonadati</taxon>
        <taxon>Pseudomonadota</taxon>
        <taxon>Gammaproteobacteria</taxon>
        <taxon>Acidiferrobacterales</taxon>
        <taxon>Acidiferrobacteraceae</taxon>
        <taxon>Sulfurifustis</taxon>
    </lineage>
</organism>
<evidence type="ECO:0000313" key="5">
    <source>
        <dbReference type="Proteomes" id="UP000218899"/>
    </source>
</evidence>
<evidence type="ECO:0000256" key="1">
    <source>
        <dbReference type="SAM" id="MobiDB-lite"/>
    </source>
</evidence>
<proteinExistence type="predicted"/>
<dbReference type="InterPro" id="IPR050177">
    <property type="entry name" value="Lipid_A_modif_metabolic_enz"/>
</dbReference>
<dbReference type="Proteomes" id="UP000218899">
    <property type="component" value="Chromosome"/>
</dbReference>
<dbReference type="PANTHER" id="PTHR43245">
    <property type="entry name" value="BIFUNCTIONAL POLYMYXIN RESISTANCE PROTEIN ARNA"/>
    <property type="match status" value="1"/>
</dbReference>
<feature type="region of interest" description="Disordered" evidence="1">
    <location>
        <begin position="363"/>
        <end position="385"/>
    </location>
</feature>
<dbReference type="KEGG" id="sva:SVA_3217"/>
<dbReference type="GO" id="GO:0046872">
    <property type="term" value="F:metal ion binding"/>
    <property type="evidence" value="ECO:0007669"/>
    <property type="project" value="InterPro"/>
</dbReference>
<feature type="domain" description="NAD-dependent epimerase/dehydratase" evidence="2">
    <location>
        <begin position="9"/>
        <end position="243"/>
    </location>
</feature>
<reference evidence="4 5" key="1">
    <citation type="submission" date="2015-08" db="EMBL/GenBank/DDBJ databases">
        <title>Complete genome sequence of Sulfurifustis variabilis.</title>
        <authorList>
            <person name="Miura A."/>
            <person name="Kojima H."/>
            <person name="Fukui M."/>
        </authorList>
    </citation>
    <scope>NUCLEOTIDE SEQUENCE [LARGE SCALE GENOMIC DNA]</scope>
    <source>
        <strain evidence="5">skN76</strain>
    </source>
</reference>